<dbReference type="AlphaFoldDB" id="A0A0E4BWV2"/>
<name>A0A0E4BWV2_9BRAD</name>
<sequence>METIISAKPPDVLADNFIVATNEDWVREWQIKNSGVIVPIQPDWKLYMQLQRTSTGDLGVTCSTDNGRLVVVDQGAGKFGLRLKQADAAQISPAGYQYDIVLVAGDGIYRLVTGTITVDQGITNIPGQEKWIHYPLILRP</sequence>
<dbReference type="Proteomes" id="UP000063308">
    <property type="component" value="Chromosome"/>
</dbReference>
<evidence type="ECO:0000313" key="1">
    <source>
        <dbReference type="EMBL" id="BAR61988.1"/>
    </source>
</evidence>
<evidence type="ECO:0000313" key="2">
    <source>
        <dbReference type="Proteomes" id="UP000063308"/>
    </source>
</evidence>
<organism evidence="1 2">
    <name type="scientific">Bradyrhizobium diazoefficiens</name>
    <dbReference type="NCBI Taxonomy" id="1355477"/>
    <lineage>
        <taxon>Bacteria</taxon>
        <taxon>Pseudomonadati</taxon>
        <taxon>Pseudomonadota</taxon>
        <taxon>Alphaproteobacteria</taxon>
        <taxon>Hyphomicrobiales</taxon>
        <taxon>Nitrobacteraceae</taxon>
        <taxon>Bradyrhizobium</taxon>
    </lineage>
</organism>
<protein>
    <submittedName>
        <fullName evidence="1">Uncharacterized protein</fullName>
    </submittedName>
</protein>
<dbReference type="EMBL" id="AP014685">
    <property type="protein sequence ID" value="BAR61988.1"/>
    <property type="molecule type" value="Genomic_DNA"/>
</dbReference>
<gene>
    <name evidence="1" type="ORF">NK6_8844</name>
</gene>
<reference evidence="1 2" key="1">
    <citation type="submission" date="2014-11" db="EMBL/GenBank/DDBJ databases">
        <title>Symbiosis island explosion on the genome of extra-slow-growing strains of soybean bradyrhizobia with massive insertion sequences.</title>
        <authorList>
            <person name="Iida T."/>
            <person name="Minamisawa K."/>
        </authorList>
    </citation>
    <scope>NUCLEOTIDE SEQUENCE [LARGE SCALE GENOMIC DNA]</scope>
    <source>
        <strain evidence="1 2">NK6</strain>
    </source>
</reference>
<accession>A0A0E4BWV2</accession>
<proteinExistence type="predicted"/>